<protein>
    <submittedName>
        <fullName evidence="1">Uncharacterized protein</fullName>
    </submittedName>
</protein>
<gene>
    <name evidence="1" type="ORF">BDR25DRAFT_98702</name>
</gene>
<reference evidence="1" key="1">
    <citation type="journal article" date="2020" name="Stud. Mycol.">
        <title>101 Dothideomycetes genomes: a test case for predicting lifestyles and emergence of pathogens.</title>
        <authorList>
            <person name="Haridas S."/>
            <person name="Albert R."/>
            <person name="Binder M."/>
            <person name="Bloem J."/>
            <person name="Labutti K."/>
            <person name="Salamov A."/>
            <person name="Andreopoulos B."/>
            <person name="Baker S."/>
            <person name="Barry K."/>
            <person name="Bills G."/>
            <person name="Bluhm B."/>
            <person name="Cannon C."/>
            <person name="Castanera R."/>
            <person name="Culley D."/>
            <person name="Daum C."/>
            <person name="Ezra D."/>
            <person name="Gonzalez J."/>
            <person name="Henrissat B."/>
            <person name="Kuo A."/>
            <person name="Liang C."/>
            <person name="Lipzen A."/>
            <person name="Lutzoni F."/>
            <person name="Magnuson J."/>
            <person name="Mondo S."/>
            <person name="Nolan M."/>
            <person name="Ohm R."/>
            <person name="Pangilinan J."/>
            <person name="Park H.-J."/>
            <person name="Ramirez L."/>
            <person name="Alfaro M."/>
            <person name="Sun H."/>
            <person name="Tritt A."/>
            <person name="Yoshinaga Y."/>
            <person name="Zwiers L.-H."/>
            <person name="Turgeon B."/>
            <person name="Goodwin S."/>
            <person name="Spatafora J."/>
            <person name="Crous P."/>
            <person name="Grigoriev I."/>
        </authorList>
    </citation>
    <scope>NUCLEOTIDE SEQUENCE</scope>
    <source>
        <strain evidence="1">ATCC 200398</strain>
    </source>
</reference>
<proteinExistence type="predicted"/>
<sequence length="161" mass="18205">MPETGSNLILFYSASYTADGLLNCTCWWRDSEGRRMRQIESLTAPNNVTKASTFRHILVPGPTLDEFSSTPPCYSYSRFPNLWPPRKSLEYGCDGTLVNTTNCLTSSPIFPNRISALITRTRSYTDCTLRSQTTHRLANHLPVRHIHPPMCQHLFQAPTGL</sequence>
<dbReference type="Proteomes" id="UP000799755">
    <property type="component" value="Unassembled WGS sequence"/>
</dbReference>
<evidence type="ECO:0000313" key="1">
    <source>
        <dbReference type="EMBL" id="KAF2464159.1"/>
    </source>
</evidence>
<comment type="caution">
    <text evidence="1">The sequence shown here is derived from an EMBL/GenBank/DDBJ whole genome shotgun (WGS) entry which is preliminary data.</text>
</comment>
<dbReference type="EMBL" id="MU003539">
    <property type="protein sequence ID" value="KAF2464159.1"/>
    <property type="molecule type" value="Genomic_DNA"/>
</dbReference>
<keyword evidence="2" id="KW-1185">Reference proteome</keyword>
<evidence type="ECO:0000313" key="2">
    <source>
        <dbReference type="Proteomes" id="UP000799755"/>
    </source>
</evidence>
<name>A0ACB6QAU0_9PLEO</name>
<organism evidence="1 2">
    <name type="scientific">Lindgomyces ingoldianus</name>
    <dbReference type="NCBI Taxonomy" id="673940"/>
    <lineage>
        <taxon>Eukaryota</taxon>
        <taxon>Fungi</taxon>
        <taxon>Dikarya</taxon>
        <taxon>Ascomycota</taxon>
        <taxon>Pezizomycotina</taxon>
        <taxon>Dothideomycetes</taxon>
        <taxon>Pleosporomycetidae</taxon>
        <taxon>Pleosporales</taxon>
        <taxon>Lindgomycetaceae</taxon>
        <taxon>Lindgomyces</taxon>
    </lineage>
</organism>
<accession>A0ACB6QAU0</accession>